<dbReference type="AlphaFoldDB" id="A0AAP5U174"/>
<proteinExistence type="predicted"/>
<organism evidence="2 3">
    <name type="scientific">Enterococcus dongliensis</name>
    <dbReference type="NCBI Taxonomy" id="2559925"/>
    <lineage>
        <taxon>Bacteria</taxon>
        <taxon>Bacillati</taxon>
        <taxon>Bacillota</taxon>
        <taxon>Bacilli</taxon>
        <taxon>Lactobacillales</taxon>
        <taxon>Enterococcaceae</taxon>
        <taxon>Enterococcus</taxon>
    </lineage>
</organism>
<reference evidence="2 4" key="1">
    <citation type="submission" date="2023-03" db="EMBL/GenBank/DDBJ databases">
        <authorList>
            <person name="Shen W."/>
            <person name="Cai J."/>
        </authorList>
    </citation>
    <scope>NUCLEOTIDE SEQUENCE</scope>
    <source>
        <strain evidence="2">P55-2</strain>
        <strain evidence="1 4">P72-2</strain>
    </source>
</reference>
<dbReference type="RefSeq" id="WP_246022699.1">
    <property type="nucleotide sequence ID" value="NZ_JARPYR010000006.1"/>
</dbReference>
<evidence type="ECO:0000313" key="1">
    <source>
        <dbReference type="EMBL" id="MDT2596244.1"/>
    </source>
</evidence>
<gene>
    <name evidence="2" type="ORF">P7D36_10215</name>
    <name evidence="1" type="ORF">P7D39_04295</name>
</gene>
<protein>
    <submittedName>
        <fullName evidence="2">Uncharacterized protein</fullName>
    </submittedName>
</protein>
<dbReference type="EMBL" id="JARPYT010000015">
    <property type="protein sequence ID" value="MDT2637866.1"/>
    <property type="molecule type" value="Genomic_DNA"/>
</dbReference>
<evidence type="ECO:0000313" key="4">
    <source>
        <dbReference type="Proteomes" id="UP001256547"/>
    </source>
</evidence>
<keyword evidence="4" id="KW-1185">Reference proteome</keyword>
<evidence type="ECO:0000313" key="2">
    <source>
        <dbReference type="EMBL" id="MDT2637866.1"/>
    </source>
</evidence>
<comment type="caution">
    <text evidence="2">The sequence shown here is derived from an EMBL/GenBank/DDBJ whole genome shotgun (WGS) entry which is preliminary data.</text>
</comment>
<dbReference type="Proteomes" id="UP001245561">
    <property type="component" value="Unassembled WGS sequence"/>
</dbReference>
<evidence type="ECO:0000313" key="3">
    <source>
        <dbReference type="Proteomes" id="UP001245561"/>
    </source>
</evidence>
<accession>A0AAP5U174</accession>
<sequence>MAMLGIDNELEQLYQRAQQDGEAVIKGQWTAGNYGCCSTRAPLVEKYKITSNDAHTALYLWGNLVVQIDRKKQAPILNKEFEATNYEKKIINWFIQTAVDGLA</sequence>
<dbReference type="Proteomes" id="UP001256547">
    <property type="component" value="Unassembled WGS sequence"/>
</dbReference>
<name>A0AAP5U174_9ENTE</name>
<dbReference type="EMBL" id="JARPYR010000006">
    <property type="protein sequence ID" value="MDT2596244.1"/>
    <property type="molecule type" value="Genomic_DNA"/>
</dbReference>